<feature type="region of interest" description="Disordered" evidence="1">
    <location>
        <begin position="461"/>
        <end position="483"/>
    </location>
</feature>
<gene>
    <name evidence="4" type="ORF">H9712_08575</name>
</gene>
<accession>A0A9D2MMT5</accession>
<dbReference type="EMBL" id="DWXO01000081">
    <property type="protein sequence ID" value="HJB81027.1"/>
    <property type="molecule type" value="Genomic_DNA"/>
</dbReference>
<dbReference type="InterPro" id="IPR041854">
    <property type="entry name" value="BFD-like_2Fe2S-bd_dom_sf"/>
</dbReference>
<dbReference type="CDD" id="cd19946">
    <property type="entry name" value="GlpA-like_Fer2_BFD-like"/>
    <property type="match status" value="1"/>
</dbReference>
<evidence type="ECO:0000259" key="2">
    <source>
        <dbReference type="Pfam" id="PF01266"/>
    </source>
</evidence>
<dbReference type="InterPro" id="IPR007419">
    <property type="entry name" value="BFD-like_2Fe2S-bd_dom"/>
</dbReference>
<dbReference type="InterPro" id="IPR052745">
    <property type="entry name" value="G3P_Oxidase/Oxidoreductase"/>
</dbReference>
<feature type="domain" description="BFD-like [2Fe-2S]-binding" evidence="3">
    <location>
        <begin position="404"/>
        <end position="455"/>
    </location>
</feature>
<dbReference type="Gene3D" id="3.50.50.60">
    <property type="entry name" value="FAD/NAD(P)-binding domain"/>
    <property type="match status" value="1"/>
</dbReference>
<sequence>MERYDVAVLGGGLLGCFMARELRRHPLKVALVEAREDVCTGISRANTAIVYTGCDTKPGTLKTRLCVAACKGFGDLCRELGVPFARRGSLMVSYGPNADQTLQRKMIQGLENGVEGLKLMSGRAALEWEPGLAPGVSSALYAPDTGVTDPWALCYAAWENALANGVTPWLNAPVTDLLPEHGGWRVVTLRGELWAAAVVNCCGLHADQVQELAAPPTVRITPEKADYLILDQGAGHYVNHVIFHEPEEKGKGLTMVPTLDGKLLLGPSEQPGVGPLSATTRAGLDRLRQLAAQVAPELDLELTIRSFAGVRPKPYNVVRAQSIHDFTVTNPARGLWSLIGIKTPGLTCAQALGAWLAPQVADQLGKGEPDPTFRPEQKAPVRPRELTREARAALAARDPAYGRILCRCGGITEGEVRDAIRRGAVTLDGVKRRTGTGLGRCQGAFCGDRIMALMARMLGVPPEDLQKDGPGSRLLTGGRHGEG</sequence>
<evidence type="ECO:0000259" key="3">
    <source>
        <dbReference type="Pfam" id="PF04324"/>
    </source>
</evidence>
<dbReference type="Proteomes" id="UP000823921">
    <property type="component" value="Unassembled WGS sequence"/>
</dbReference>
<dbReference type="InterPro" id="IPR006076">
    <property type="entry name" value="FAD-dep_OxRdtase"/>
</dbReference>
<evidence type="ECO:0000256" key="1">
    <source>
        <dbReference type="SAM" id="MobiDB-lite"/>
    </source>
</evidence>
<dbReference type="PANTHER" id="PTHR42720:SF1">
    <property type="entry name" value="GLYCEROL 3-PHOSPHATE OXIDASE"/>
    <property type="match status" value="1"/>
</dbReference>
<reference evidence="4" key="1">
    <citation type="journal article" date="2021" name="PeerJ">
        <title>Extensive microbial diversity within the chicken gut microbiome revealed by metagenomics and culture.</title>
        <authorList>
            <person name="Gilroy R."/>
            <person name="Ravi A."/>
            <person name="Getino M."/>
            <person name="Pursley I."/>
            <person name="Horton D.L."/>
            <person name="Alikhan N.F."/>
            <person name="Baker D."/>
            <person name="Gharbi K."/>
            <person name="Hall N."/>
            <person name="Watson M."/>
            <person name="Adriaenssens E.M."/>
            <person name="Foster-Nyarko E."/>
            <person name="Jarju S."/>
            <person name="Secka A."/>
            <person name="Antonio M."/>
            <person name="Oren A."/>
            <person name="Chaudhuri R.R."/>
            <person name="La Ragione R."/>
            <person name="Hildebrand F."/>
            <person name="Pallen M.J."/>
        </authorList>
    </citation>
    <scope>NUCLEOTIDE SEQUENCE</scope>
    <source>
        <strain evidence="4">CHK192-8294</strain>
    </source>
</reference>
<comment type="caution">
    <text evidence="4">The sequence shown here is derived from an EMBL/GenBank/DDBJ whole genome shotgun (WGS) entry which is preliminary data.</text>
</comment>
<dbReference type="Pfam" id="PF04324">
    <property type="entry name" value="Fer2_BFD"/>
    <property type="match status" value="1"/>
</dbReference>
<dbReference type="Pfam" id="PF01266">
    <property type="entry name" value="DAO"/>
    <property type="match status" value="1"/>
</dbReference>
<evidence type="ECO:0000313" key="4">
    <source>
        <dbReference type="EMBL" id="HJB81027.1"/>
    </source>
</evidence>
<dbReference type="SUPFAM" id="SSF51905">
    <property type="entry name" value="FAD/NAD(P)-binding domain"/>
    <property type="match status" value="1"/>
</dbReference>
<organism evidence="4 5">
    <name type="scientific">Candidatus Flavonifractor intestinigallinarum</name>
    <dbReference type="NCBI Taxonomy" id="2838586"/>
    <lineage>
        <taxon>Bacteria</taxon>
        <taxon>Bacillati</taxon>
        <taxon>Bacillota</taxon>
        <taxon>Clostridia</taxon>
        <taxon>Eubacteriales</taxon>
        <taxon>Oscillospiraceae</taxon>
        <taxon>Flavonifractor</taxon>
    </lineage>
</organism>
<feature type="region of interest" description="Disordered" evidence="1">
    <location>
        <begin position="364"/>
        <end position="385"/>
    </location>
</feature>
<feature type="compositionally biased region" description="Basic and acidic residues" evidence="1">
    <location>
        <begin position="365"/>
        <end position="385"/>
    </location>
</feature>
<dbReference type="AlphaFoldDB" id="A0A9D2MMT5"/>
<feature type="domain" description="FAD dependent oxidoreductase" evidence="2">
    <location>
        <begin position="5"/>
        <end position="357"/>
    </location>
</feature>
<dbReference type="PANTHER" id="PTHR42720">
    <property type="entry name" value="GLYCEROL-3-PHOSPHATE DEHYDROGENASE"/>
    <property type="match status" value="1"/>
</dbReference>
<evidence type="ECO:0000313" key="5">
    <source>
        <dbReference type="Proteomes" id="UP000823921"/>
    </source>
</evidence>
<name>A0A9D2MMT5_9FIRM</name>
<dbReference type="InterPro" id="IPR036188">
    <property type="entry name" value="FAD/NAD-bd_sf"/>
</dbReference>
<proteinExistence type="predicted"/>
<dbReference type="PROSITE" id="PS51257">
    <property type="entry name" value="PROKAR_LIPOPROTEIN"/>
    <property type="match status" value="1"/>
</dbReference>
<protein>
    <submittedName>
        <fullName evidence="4">FAD-dependent oxidoreductase</fullName>
    </submittedName>
</protein>
<dbReference type="Gene3D" id="1.10.10.1100">
    <property type="entry name" value="BFD-like [2Fe-2S]-binding domain"/>
    <property type="match status" value="1"/>
</dbReference>
<dbReference type="Gene3D" id="3.30.9.10">
    <property type="entry name" value="D-Amino Acid Oxidase, subunit A, domain 2"/>
    <property type="match status" value="1"/>
</dbReference>
<reference evidence="4" key="2">
    <citation type="submission" date="2021-04" db="EMBL/GenBank/DDBJ databases">
        <authorList>
            <person name="Gilroy R."/>
        </authorList>
    </citation>
    <scope>NUCLEOTIDE SEQUENCE</scope>
    <source>
        <strain evidence="4">CHK192-8294</strain>
    </source>
</reference>